<accession>A0A251XS42</accession>
<dbReference type="EMBL" id="MDHJ01000001">
    <property type="protein sequence ID" value="OUE08327.1"/>
    <property type="molecule type" value="Genomic_DNA"/>
</dbReference>
<organism evidence="1 2">
    <name type="scientific">Clavibacter michiganensis</name>
    <dbReference type="NCBI Taxonomy" id="28447"/>
    <lineage>
        <taxon>Bacteria</taxon>
        <taxon>Bacillati</taxon>
        <taxon>Actinomycetota</taxon>
        <taxon>Actinomycetes</taxon>
        <taxon>Micrococcales</taxon>
        <taxon>Microbacteriaceae</taxon>
        <taxon>Clavibacter</taxon>
    </lineage>
</organism>
<protein>
    <submittedName>
        <fullName evidence="1">Uncharacterized protein</fullName>
    </submittedName>
</protein>
<sequence>MPVTDLPDGRYAVTVQSSVPVTAAVRSVSGAAESGATDFAWLPSAEALTRDALVSVPEGPAPLLHLRNAGDAVATLTARPTDGTEAVEIQVPAGSAASVAVAAGRTYLLEGATDLTATVTLAEPGRSAALPVVPVLPAADPLRVHP</sequence>
<dbReference type="AlphaFoldDB" id="A0A251XS42"/>
<gene>
    <name evidence="1" type="ORF">CMsap09_05210</name>
</gene>
<reference evidence="1 2" key="1">
    <citation type="submission" date="2016-08" db="EMBL/GenBank/DDBJ databases">
        <title>Genome sequence of Clavibacter michiganensis spp. strain CASJ009.</title>
        <authorList>
            <person name="Thapa S.P."/>
            <person name="Coaker G."/>
        </authorList>
    </citation>
    <scope>NUCLEOTIDE SEQUENCE [LARGE SCALE GENOMIC DNA]</scope>
    <source>
        <strain evidence="1">CASJ009</strain>
    </source>
</reference>
<evidence type="ECO:0000313" key="1">
    <source>
        <dbReference type="EMBL" id="OUE08327.1"/>
    </source>
</evidence>
<comment type="caution">
    <text evidence="1">The sequence shown here is derived from an EMBL/GenBank/DDBJ whole genome shotgun (WGS) entry which is preliminary data.</text>
</comment>
<proteinExistence type="predicted"/>
<dbReference type="Proteomes" id="UP000195106">
    <property type="component" value="Unassembled WGS sequence"/>
</dbReference>
<name>A0A251XS42_9MICO</name>
<evidence type="ECO:0000313" key="2">
    <source>
        <dbReference type="Proteomes" id="UP000195106"/>
    </source>
</evidence>
<dbReference type="InterPro" id="IPR043777">
    <property type="entry name" value="DUF5719"/>
</dbReference>
<dbReference type="Pfam" id="PF18986">
    <property type="entry name" value="DUF5719"/>
    <property type="match status" value="1"/>
</dbReference>